<dbReference type="PRINTS" id="PR00721">
    <property type="entry name" value="STOMATIN"/>
</dbReference>
<gene>
    <name evidence="4" type="ORF">OAUR00152_LOCUS42660</name>
</gene>
<dbReference type="GO" id="GO:0098552">
    <property type="term" value="C:side of membrane"/>
    <property type="evidence" value="ECO:0007669"/>
    <property type="project" value="UniProtKB-ARBA"/>
</dbReference>
<dbReference type="PANTHER" id="PTHR43327:SF10">
    <property type="entry name" value="STOMATIN-LIKE PROTEIN 2, MITOCHONDRIAL"/>
    <property type="match status" value="1"/>
</dbReference>
<proteinExistence type="inferred from homology"/>
<sequence length="371" mass="40582">MHIIPEAIVERRVAIPQRAVRRKIRSRWALPFLAVLLLSSTSTVSSGGISFLRKAAVCAAATGCAAAFCLEVVTTGNECLVERFGKFHRKLGAGFHLVLRPLETVSYRATTREQVMDVPPQQCYTLDNAPLKADAVVFLRIIDSEASRYNVDDLHIAILNLCLTQLREAVGKLTLDESFSSRDRINKALLAEMNAVCQGWGVMITRVEIQNLEPSRDILAAMELQMAAERKKRAAILRSEGERLTLVNEAEGRAKAVLADAEARRESIVMLAEAERDRMRFEAEGMAEAVNKIASAISSSSRGSKQGGGKHAVRGVSSGGDDTDKALQLIMLARYMETQAKFASSEGSKVLMFPTKDCVPLTYGGLQSLLQ</sequence>
<dbReference type="SMART" id="SM00244">
    <property type="entry name" value="PHB"/>
    <property type="match status" value="1"/>
</dbReference>
<evidence type="ECO:0000313" key="4">
    <source>
        <dbReference type="EMBL" id="CAE2290102.1"/>
    </source>
</evidence>
<dbReference type="InterPro" id="IPR036013">
    <property type="entry name" value="Band_7/SPFH_dom_sf"/>
</dbReference>
<dbReference type="CDD" id="cd08829">
    <property type="entry name" value="SPFH_paraslipin"/>
    <property type="match status" value="1"/>
</dbReference>
<dbReference type="InterPro" id="IPR001107">
    <property type="entry name" value="Band_7"/>
</dbReference>
<dbReference type="GO" id="GO:0005886">
    <property type="term" value="C:plasma membrane"/>
    <property type="evidence" value="ECO:0007669"/>
    <property type="project" value="UniProtKB-ARBA"/>
</dbReference>
<comment type="similarity">
    <text evidence="1">Belongs to the band 7/mec-2 family.</text>
</comment>
<reference evidence="4" key="1">
    <citation type="submission" date="2021-01" db="EMBL/GenBank/DDBJ databases">
        <authorList>
            <person name="Corre E."/>
            <person name="Pelletier E."/>
            <person name="Niang G."/>
            <person name="Scheremetjew M."/>
            <person name="Finn R."/>
            <person name="Kale V."/>
            <person name="Holt S."/>
            <person name="Cochrane G."/>
            <person name="Meng A."/>
            <person name="Brown T."/>
            <person name="Cohen L."/>
        </authorList>
    </citation>
    <scope>NUCLEOTIDE SEQUENCE</scope>
    <source>
        <strain evidence="4">Isolate 1302-5</strain>
    </source>
</reference>
<dbReference type="EMBL" id="HBKQ01062568">
    <property type="protein sequence ID" value="CAE2290102.1"/>
    <property type="molecule type" value="Transcribed_RNA"/>
</dbReference>
<evidence type="ECO:0000256" key="2">
    <source>
        <dbReference type="SAM" id="MobiDB-lite"/>
    </source>
</evidence>
<protein>
    <recommendedName>
        <fullName evidence="3">Band 7 domain-containing protein</fullName>
    </recommendedName>
</protein>
<dbReference type="InterPro" id="IPR050710">
    <property type="entry name" value="Band7/mec-2_domain"/>
</dbReference>
<dbReference type="PANTHER" id="PTHR43327">
    <property type="entry name" value="STOMATIN-LIKE PROTEIN 2, MITOCHONDRIAL"/>
    <property type="match status" value="1"/>
</dbReference>
<feature type="domain" description="Band 7" evidence="3">
    <location>
        <begin position="68"/>
        <end position="226"/>
    </location>
</feature>
<accession>A0A7S4KBV5</accession>
<dbReference type="Pfam" id="PF01145">
    <property type="entry name" value="Band_7"/>
    <property type="match status" value="1"/>
</dbReference>
<evidence type="ECO:0000256" key="1">
    <source>
        <dbReference type="ARBA" id="ARBA00008164"/>
    </source>
</evidence>
<feature type="region of interest" description="Disordered" evidence="2">
    <location>
        <begin position="298"/>
        <end position="320"/>
    </location>
</feature>
<dbReference type="FunFam" id="3.30.479.30:FF:000004">
    <property type="entry name" value="Putative membrane protease family, stomatin"/>
    <property type="match status" value="1"/>
</dbReference>
<organism evidence="4">
    <name type="scientific">Odontella aurita</name>
    <dbReference type="NCBI Taxonomy" id="265563"/>
    <lineage>
        <taxon>Eukaryota</taxon>
        <taxon>Sar</taxon>
        <taxon>Stramenopiles</taxon>
        <taxon>Ochrophyta</taxon>
        <taxon>Bacillariophyta</taxon>
        <taxon>Mediophyceae</taxon>
        <taxon>Biddulphiophycidae</taxon>
        <taxon>Eupodiscales</taxon>
        <taxon>Odontellaceae</taxon>
        <taxon>Odontella</taxon>
    </lineage>
</organism>
<evidence type="ECO:0000259" key="3">
    <source>
        <dbReference type="SMART" id="SM00244"/>
    </source>
</evidence>
<dbReference type="AlphaFoldDB" id="A0A7S4KBV5"/>
<dbReference type="Gene3D" id="3.30.479.30">
    <property type="entry name" value="Band 7 domain"/>
    <property type="match status" value="1"/>
</dbReference>
<dbReference type="SUPFAM" id="SSF117892">
    <property type="entry name" value="Band 7/SPFH domain"/>
    <property type="match status" value="1"/>
</dbReference>
<dbReference type="InterPro" id="IPR001972">
    <property type="entry name" value="Stomatin_HflK_fam"/>
</dbReference>
<name>A0A7S4KBV5_9STRA</name>